<sequence length="145" mass="16868">MLLPYHLHWAPPITISFLHLVLFLQSILRILICGGASGALPMPVEDNLRRYYYDFPWNGYCFRVRGPSLCAEHIAEGYISHSFSQPKFFKPWFNTACSRAIHDREVAYKRYLSLPSPESHALYISARNHAKSVLQLAKHYFINRK</sequence>
<comment type="caution">
    <text evidence="2">The sequence shown here is derived from an EMBL/GenBank/DDBJ whole genome shotgun (WGS) entry which is preliminary data.</text>
</comment>
<feature type="transmembrane region" description="Helical" evidence="1">
    <location>
        <begin position="12"/>
        <end position="32"/>
    </location>
</feature>
<evidence type="ECO:0000313" key="3">
    <source>
        <dbReference type="Proteomes" id="UP000324222"/>
    </source>
</evidence>
<reference evidence="2 3" key="1">
    <citation type="submission" date="2019-05" db="EMBL/GenBank/DDBJ databases">
        <title>Another draft genome of Portunus trituberculatus and its Hox gene families provides insights of decapod evolution.</title>
        <authorList>
            <person name="Jeong J.-H."/>
            <person name="Song I."/>
            <person name="Kim S."/>
            <person name="Choi T."/>
            <person name="Kim D."/>
            <person name="Ryu S."/>
            <person name="Kim W."/>
        </authorList>
    </citation>
    <scope>NUCLEOTIDE SEQUENCE [LARGE SCALE GENOMIC DNA]</scope>
    <source>
        <tissue evidence="2">Muscle</tissue>
    </source>
</reference>
<keyword evidence="1" id="KW-0812">Transmembrane</keyword>
<name>A0A5B7D7Q9_PORTR</name>
<organism evidence="2 3">
    <name type="scientific">Portunus trituberculatus</name>
    <name type="common">Swimming crab</name>
    <name type="synonym">Neptunus trituberculatus</name>
    <dbReference type="NCBI Taxonomy" id="210409"/>
    <lineage>
        <taxon>Eukaryota</taxon>
        <taxon>Metazoa</taxon>
        <taxon>Ecdysozoa</taxon>
        <taxon>Arthropoda</taxon>
        <taxon>Crustacea</taxon>
        <taxon>Multicrustacea</taxon>
        <taxon>Malacostraca</taxon>
        <taxon>Eumalacostraca</taxon>
        <taxon>Eucarida</taxon>
        <taxon>Decapoda</taxon>
        <taxon>Pleocyemata</taxon>
        <taxon>Brachyura</taxon>
        <taxon>Eubrachyura</taxon>
        <taxon>Portunoidea</taxon>
        <taxon>Portunidae</taxon>
        <taxon>Portuninae</taxon>
        <taxon>Portunus</taxon>
    </lineage>
</organism>
<evidence type="ECO:0000256" key="1">
    <source>
        <dbReference type="SAM" id="Phobius"/>
    </source>
</evidence>
<protein>
    <submittedName>
        <fullName evidence="2">Uncharacterized protein</fullName>
    </submittedName>
</protein>
<dbReference type="AlphaFoldDB" id="A0A5B7D7Q9"/>
<evidence type="ECO:0000313" key="2">
    <source>
        <dbReference type="EMBL" id="MPC17315.1"/>
    </source>
</evidence>
<accession>A0A5B7D7Q9</accession>
<keyword evidence="1" id="KW-1133">Transmembrane helix</keyword>
<proteinExistence type="predicted"/>
<keyword evidence="3" id="KW-1185">Reference proteome</keyword>
<dbReference type="EMBL" id="VSRR010000578">
    <property type="protein sequence ID" value="MPC17315.1"/>
    <property type="molecule type" value="Genomic_DNA"/>
</dbReference>
<keyword evidence="1" id="KW-0472">Membrane</keyword>
<gene>
    <name evidence="2" type="ORF">E2C01_010166</name>
</gene>
<dbReference type="Proteomes" id="UP000324222">
    <property type="component" value="Unassembled WGS sequence"/>
</dbReference>